<evidence type="ECO:0000313" key="2">
    <source>
        <dbReference type="EMBL" id="KAI1692584.1"/>
    </source>
</evidence>
<comment type="caution">
    <text evidence="2">The sequence shown here is derived from an EMBL/GenBank/DDBJ whole genome shotgun (WGS) entry which is preliminary data.</text>
</comment>
<accession>A0AAD4MG64</accession>
<sequence>MYGPAKETSQLPVQSAMTVLVKEHRRQSNGSQEKNEQPLVQKRKKRPLRKVHPKWARRSSPKVKRRARRESCPMIKKTQIVGKDEKRTRGGTHCRTSKPSNGMARMIQRCFQSERLPTLVGRNVAEATDQNTHQSHSFKLINRVLFVSAIS</sequence>
<dbReference type="Proteomes" id="UP001201812">
    <property type="component" value="Unassembled WGS sequence"/>
</dbReference>
<gene>
    <name evidence="2" type="ORF">DdX_21169</name>
</gene>
<dbReference type="EMBL" id="JAKKPZ010000743">
    <property type="protein sequence ID" value="KAI1692584.1"/>
    <property type="molecule type" value="Genomic_DNA"/>
</dbReference>
<proteinExistence type="predicted"/>
<evidence type="ECO:0000256" key="1">
    <source>
        <dbReference type="SAM" id="MobiDB-lite"/>
    </source>
</evidence>
<keyword evidence="3" id="KW-1185">Reference proteome</keyword>
<evidence type="ECO:0000313" key="3">
    <source>
        <dbReference type="Proteomes" id="UP001201812"/>
    </source>
</evidence>
<feature type="compositionally biased region" description="Basic residues" evidence="1">
    <location>
        <begin position="41"/>
        <end position="68"/>
    </location>
</feature>
<name>A0AAD4MG64_9BILA</name>
<feature type="region of interest" description="Disordered" evidence="1">
    <location>
        <begin position="22"/>
        <end position="101"/>
    </location>
</feature>
<protein>
    <submittedName>
        <fullName evidence="2">Uncharacterized protein</fullName>
    </submittedName>
</protein>
<dbReference type="AlphaFoldDB" id="A0AAD4MG64"/>
<organism evidence="2 3">
    <name type="scientific">Ditylenchus destructor</name>
    <dbReference type="NCBI Taxonomy" id="166010"/>
    <lineage>
        <taxon>Eukaryota</taxon>
        <taxon>Metazoa</taxon>
        <taxon>Ecdysozoa</taxon>
        <taxon>Nematoda</taxon>
        <taxon>Chromadorea</taxon>
        <taxon>Rhabditida</taxon>
        <taxon>Tylenchina</taxon>
        <taxon>Tylenchomorpha</taxon>
        <taxon>Sphaerularioidea</taxon>
        <taxon>Anguinidae</taxon>
        <taxon>Anguininae</taxon>
        <taxon>Ditylenchus</taxon>
    </lineage>
</organism>
<reference evidence="2" key="1">
    <citation type="submission" date="2022-01" db="EMBL/GenBank/DDBJ databases">
        <title>Genome Sequence Resource for Two Populations of Ditylenchus destructor, the Migratory Endoparasitic Phytonematode.</title>
        <authorList>
            <person name="Zhang H."/>
            <person name="Lin R."/>
            <person name="Xie B."/>
        </authorList>
    </citation>
    <scope>NUCLEOTIDE SEQUENCE</scope>
    <source>
        <strain evidence="2">BazhouSP</strain>
    </source>
</reference>